<accession>A0A7D9LEV5</accession>
<proteinExistence type="predicted"/>
<dbReference type="Proteomes" id="UP001152795">
    <property type="component" value="Unassembled WGS sequence"/>
</dbReference>
<evidence type="ECO:0000313" key="2">
    <source>
        <dbReference type="Proteomes" id="UP001152795"/>
    </source>
</evidence>
<organism evidence="1 2">
    <name type="scientific">Paramuricea clavata</name>
    <name type="common">Red gorgonian</name>
    <name type="synonym">Violescent sea-whip</name>
    <dbReference type="NCBI Taxonomy" id="317549"/>
    <lineage>
        <taxon>Eukaryota</taxon>
        <taxon>Metazoa</taxon>
        <taxon>Cnidaria</taxon>
        <taxon>Anthozoa</taxon>
        <taxon>Octocorallia</taxon>
        <taxon>Malacalcyonacea</taxon>
        <taxon>Plexauridae</taxon>
        <taxon>Paramuricea</taxon>
    </lineage>
</organism>
<protein>
    <submittedName>
        <fullName evidence="1">Uncharacterized protein</fullName>
    </submittedName>
</protein>
<sequence length="181" mass="20088">MDCTGFNKKFKNNAVDMPMIMYLCDEMAKGGDEHFFSTLIKLGILADVFAYRSEYYKDVDVTAREHGHNKLAEMIAMSSRELPCIHDMETLTIGKLIDAVQQERSLANSDPIYGSGSDDDSNSCLSGYNGDCDSEGDQFEDNTDAIFGGCESQNNSDLNYEKKSLNDVIIEEPESPSGNIF</sequence>
<dbReference type="AlphaFoldDB" id="A0A7D9LEV5"/>
<keyword evidence="2" id="KW-1185">Reference proteome</keyword>
<name>A0A7D9LEV5_PARCT</name>
<comment type="caution">
    <text evidence="1">The sequence shown here is derived from an EMBL/GenBank/DDBJ whole genome shotgun (WGS) entry which is preliminary data.</text>
</comment>
<evidence type="ECO:0000313" key="1">
    <source>
        <dbReference type="EMBL" id="CAB4032638.1"/>
    </source>
</evidence>
<gene>
    <name evidence="1" type="ORF">PACLA_8A086830</name>
</gene>
<dbReference type="EMBL" id="CACRXK020018568">
    <property type="protein sequence ID" value="CAB4032638.1"/>
    <property type="molecule type" value="Genomic_DNA"/>
</dbReference>
<reference evidence="1" key="1">
    <citation type="submission" date="2020-04" db="EMBL/GenBank/DDBJ databases">
        <authorList>
            <person name="Alioto T."/>
            <person name="Alioto T."/>
            <person name="Gomez Garrido J."/>
        </authorList>
    </citation>
    <scope>NUCLEOTIDE SEQUENCE</scope>
    <source>
        <strain evidence="1">A484AB</strain>
    </source>
</reference>